<reference evidence="2 3" key="2">
    <citation type="submission" date="2019-01" db="EMBL/GenBank/DDBJ databases">
        <title>A chromosome length genome reference of the Java medaka (oryzias javanicus).</title>
        <authorList>
            <person name="Herpin A."/>
            <person name="Takehana Y."/>
            <person name="Naruse K."/>
            <person name="Ansai S."/>
            <person name="Kawaguchi M."/>
        </authorList>
    </citation>
    <scope>NUCLEOTIDE SEQUENCE [LARGE SCALE GENOMIC DNA]</scope>
    <source>
        <strain evidence="2">RS831</strain>
        <tissue evidence="2">Whole body</tissue>
    </source>
</reference>
<keyword evidence="3" id="KW-1185">Reference proteome</keyword>
<evidence type="ECO:0000256" key="1">
    <source>
        <dbReference type="SAM" id="MobiDB-lite"/>
    </source>
</evidence>
<evidence type="ECO:0000313" key="3">
    <source>
        <dbReference type="Proteomes" id="UP000283210"/>
    </source>
</evidence>
<accession>A0A437CNZ0</accession>
<name>A0A437CNZ0_ORYJA</name>
<dbReference type="AlphaFoldDB" id="A0A437CNZ0"/>
<feature type="region of interest" description="Disordered" evidence="1">
    <location>
        <begin position="1"/>
        <end position="104"/>
    </location>
</feature>
<evidence type="ECO:0000313" key="2">
    <source>
        <dbReference type="EMBL" id="RVE64143.1"/>
    </source>
</evidence>
<dbReference type="Proteomes" id="UP000283210">
    <property type="component" value="Chromosome 14"/>
</dbReference>
<proteinExistence type="predicted"/>
<gene>
    <name evidence="2" type="ORF">OJAV_G00143420</name>
</gene>
<protein>
    <submittedName>
        <fullName evidence="2">Uncharacterized protein</fullName>
    </submittedName>
</protein>
<sequence>MEGAEPAEEGRRRLTAACGWEGGGRTRACSSQSFISGRDEGKLQRRGRGRGAPDPPGGASSGPPDTGPTRQQFSSEGFSSIIRDAPPQRRRMDLPPIRGISDVP</sequence>
<reference evidence="2 3" key="1">
    <citation type="submission" date="2018-11" db="EMBL/GenBank/DDBJ databases">
        <authorList>
            <person name="Lopez-Roques C."/>
            <person name="Donnadieu C."/>
            <person name="Bouchez O."/>
            <person name="Klopp C."/>
            <person name="Cabau C."/>
            <person name="Zahm M."/>
        </authorList>
    </citation>
    <scope>NUCLEOTIDE SEQUENCE [LARGE SCALE GENOMIC DNA]</scope>
    <source>
        <strain evidence="2">RS831</strain>
        <tissue evidence="2">Whole body</tissue>
    </source>
</reference>
<dbReference type="EMBL" id="CM012450">
    <property type="protein sequence ID" value="RVE64143.1"/>
    <property type="molecule type" value="Genomic_DNA"/>
</dbReference>
<organism evidence="2 3">
    <name type="scientific">Oryzias javanicus</name>
    <name type="common">Javanese ricefish</name>
    <name type="synonym">Aplocheilus javanicus</name>
    <dbReference type="NCBI Taxonomy" id="123683"/>
    <lineage>
        <taxon>Eukaryota</taxon>
        <taxon>Metazoa</taxon>
        <taxon>Chordata</taxon>
        <taxon>Craniata</taxon>
        <taxon>Vertebrata</taxon>
        <taxon>Euteleostomi</taxon>
        <taxon>Actinopterygii</taxon>
        <taxon>Neopterygii</taxon>
        <taxon>Teleostei</taxon>
        <taxon>Neoteleostei</taxon>
        <taxon>Acanthomorphata</taxon>
        <taxon>Ovalentaria</taxon>
        <taxon>Atherinomorphae</taxon>
        <taxon>Beloniformes</taxon>
        <taxon>Adrianichthyidae</taxon>
        <taxon>Oryziinae</taxon>
        <taxon>Oryzias</taxon>
    </lineage>
</organism>
<feature type="compositionally biased region" description="Low complexity" evidence="1">
    <location>
        <begin position="57"/>
        <end position="69"/>
    </location>
</feature>